<dbReference type="KEGG" id="por:APT59_00160"/>
<dbReference type="CDD" id="cd07989">
    <property type="entry name" value="LPLAT_AGPAT-like"/>
    <property type="match status" value="1"/>
</dbReference>
<keyword evidence="4" id="KW-1133">Transmembrane helix</keyword>
<feature type="transmembrane region" description="Helical" evidence="4">
    <location>
        <begin position="7"/>
        <end position="32"/>
    </location>
</feature>
<keyword evidence="2 6" id="KW-0808">Transferase</keyword>
<dbReference type="AlphaFoldDB" id="A0A0U4NVI8"/>
<accession>A0A0U4NVI8</accession>
<dbReference type="PANTHER" id="PTHR10434:SF40">
    <property type="entry name" value="1-ACYL-SN-GLYCEROL-3-PHOSPHATE ACYLTRANSFERASE"/>
    <property type="match status" value="1"/>
</dbReference>
<dbReference type="RefSeq" id="WP_059313002.1">
    <property type="nucleotide sequence ID" value="NZ_CP013987.1"/>
</dbReference>
<dbReference type="EMBL" id="CP013987">
    <property type="protein sequence ID" value="ALZ82689.1"/>
    <property type="molecule type" value="Genomic_DNA"/>
</dbReference>
<evidence type="ECO:0000256" key="4">
    <source>
        <dbReference type="SAM" id="Phobius"/>
    </source>
</evidence>
<protein>
    <submittedName>
        <fullName evidence="6">Glycerol acyltransferase</fullName>
    </submittedName>
</protein>
<reference evidence="6 7" key="1">
    <citation type="submission" date="2016-01" db="EMBL/GenBank/DDBJ databases">
        <title>Annotation of Pseudomonas oryzihabitans USDA-ARS-USMARC-56511.</title>
        <authorList>
            <person name="Harhay G.P."/>
            <person name="Harhay D.M."/>
            <person name="Smith T.P.L."/>
            <person name="Bono J.L."/>
            <person name="Heaton M.P."/>
            <person name="Clawson M.L."/>
            <person name="Chitko-Mckown C.G."/>
            <person name="Capik S.F."/>
            <person name="DeDonder K.D."/>
            <person name="Apley M.D."/>
            <person name="Lubbers B.V."/>
            <person name="White B.J."/>
            <person name="Larson R.L."/>
        </authorList>
    </citation>
    <scope>NUCLEOTIDE SEQUENCE [LARGE SCALE GENOMIC DNA]</scope>
    <source>
        <strain evidence="6 7">USDA-ARS-USMARC-56511</strain>
    </source>
</reference>
<evidence type="ECO:0000256" key="1">
    <source>
        <dbReference type="ARBA" id="ARBA00005189"/>
    </source>
</evidence>
<organism evidence="6 7">
    <name type="scientific">Pseudomonas oryzihabitans</name>
    <dbReference type="NCBI Taxonomy" id="47885"/>
    <lineage>
        <taxon>Bacteria</taxon>
        <taxon>Pseudomonadati</taxon>
        <taxon>Pseudomonadota</taxon>
        <taxon>Gammaproteobacteria</taxon>
        <taxon>Pseudomonadales</taxon>
        <taxon>Pseudomonadaceae</taxon>
        <taxon>Pseudomonas</taxon>
    </lineage>
</organism>
<evidence type="ECO:0000256" key="2">
    <source>
        <dbReference type="ARBA" id="ARBA00022679"/>
    </source>
</evidence>
<dbReference type="OrthoDB" id="9812274at2"/>
<proteinExistence type="predicted"/>
<dbReference type="PANTHER" id="PTHR10434">
    <property type="entry name" value="1-ACYL-SN-GLYCEROL-3-PHOSPHATE ACYLTRANSFERASE"/>
    <property type="match status" value="1"/>
</dbReference>
<keyword evidence="3 6" id="KW-0012">Acyltransferase</keyword>
<comment type="pathway">
    <text evidence="1">Lipid metabolism.</text>
</comment>
<evidence type="ECO:0000259" key="5">
    <source>
        <dbReference type="SMART" id="SM00563"/>
    </source>
</evidence>
<dbReference type="GO" id="GO:0003841">
    <property type="term" value="F:1-acylglycerol-3-phosphate O-acyltransferase activity"/>
    <property type="evidence" value="ECO:0007669"/>
    <property type="project" value="TreeGrafter"/>
</dbReference>
<dbReference type="SUPFAM" id="SSF69593">
    <property type="entry name" value="Glycerol-3-phosphate (1)-acyltransferase"/>
    <property type="match status" value="1"/>
</dbReference>
<keyword evidence="4" id="KW-0812">Transmembrane</keyword>
<dbReference type="Proteomes" id="UP000064137">
    <property type="component" value="Chromosome"/>
</dbReference>
<evidence type="ECO:0000313" key="6">
    <source>
        <dbReference type="EMBL" id="ALZ82689.1"/>
    </source>
</evidence>
<name>A0A0U4NVI8_9PSED</name>
<dbReference type="GO" id="GO:0006654">
    <property type="term" value="P:phosphatidic acid biosynthetic process"/>
    <property type="evidence" value="ECO:0007669"/>
    <property type="project" value="TreeGrafter"/>
</dbReference>
<sequence length="249" mass="27616">MRLLRTLLFYVLLGTSGILWSCVSLLIAPFLAYRARYRLVVKAWTGFAVWLAKVICGIRYEIEGLENVPAQPCVIVANHQSTWETFFLSAQFEPTSQVIKRELLRIPFFGWAFSLLKPIAIDRDNGKLALQQLTEQGGRYLAQGCWVLIFPQGTRIDPGKMGKFSRGGAALACSLNVPILPIAHNAGAYWPNRSWIKSPGTIKVSIGPLLYPQGQDPRAIVDLNARSFAFIEQALAPASDASPTERRVA</sequence>
<keyword evidence="4" id="KW-0472">Membrane</keyword>
<dbReference type="Pfam" id="PF01553">
    <property type="entry name" value="Acyltransferase"/>
    <property type="match status" value="1"/>
</dbReference>
<evidence type="ECO:0000313" key="7">
    <source>
        <dbReference type="Proteomes" id="UP000064137"/>
    </source>
</evidence>
<dbReference type="InterPro" id="IPR002123">
    <property type="entry name" value="Plipid/glycerol_acylTrfase"/>
</dbReference>
<evidence type="ECO:0000256" key="3">
    <source>
        <dbReference type="ARBA" id="ARBA00023315"/>
    </source>
</evidence>
<gene>
    <name evidence="6" type="ORF">APT59_00160</name>
</gene>
<feature type="domain" description="Phospholipid/glycerol acyltransferase" evidence="5">
    <location>
        <begin position="73"/>
        <end position="187"/>
    </location>
</feature>
<dbReference type="SMART" id="SM00563">
    <property type="entry name" value="PlsC"/>
    <property type="match status" value="1"/>
</dbReference>